<accession>A0A1S4BSK2</accession>
<organism evidence="1">
    <name type="scientific">Nicotiana tabacum</name>
    <name type="common">Common tobacco</name>
    <dbReference type="NCBI Taxonomy" id="4097"/>
    <lineage>
        <taxon>Eukaryota</taxon>
        <taxon>Viridiplantae</taxon>
        <taxon>Streptophyta</taxon>
        <taxon>Embryophyta</taxon>
        <taxon>Tracheophyta</taxon>
        <taxon>Spermatophyta</taxon>
        <taxon>Magnoliopsida</taxon>
        <taxon>eudicotyledons</taxon>
        <taxon>Gunneridae</taxon>
        <taxon>Pentapetalae</taxon>
        <taxon>asterids</taxon>
        <taxon>lamiids</taxon>
        <taxon>Solanales</taxon>
        <taxon>Solanaceae</taxon>
        <taxon>Nicotianoideae</taxon>
        <taxon>Nicotianeae</taxon>
        <taxon>Nicotiana</taxon>
    </lineage>
</organism>
<dbReference type="RefSeq" id="XP_016491875.1">
    <property type="nucleotide sequence ID" value="XM_016636389.1"/>
</dbReference>
<dbReference type="PaxDb" id="4097-A0A1S4BSK2"/>
<sequence>MKEYDCFAYNILSSPLDPIVKLKADEGTLLPDPTYYRKLVGKLNYLTNTRLDIAYNVQLLIQFMQAPRDTQLTATFHLLRHHALTLESLSLATLFWLETVPLARNQRNKKPFPCPQLKLSTGPSGKWLENCQSAIQIAQNPVFHERTKTLRSTAIF</sequence>
<dbReference type="PANTHER" id="PTHR11439:SF510">
    <property type="entry name" value="REVERSE TRANSCRIPTASE TY1_COPIA-TYPE DOMAIN-CONTAINING PROTEIN"/>
    <property type="match status" value="1"/>
</dbReference>
<protein>
    <submittedName>
        <fullName evidence="1">Uncharacterized protein</fullName>
    </submittedName>
</protein>
<proteinExistence type="predicted"/>
<dbReference type="PANTHER" id="PTHR11439">
    <property type="entry name" value="GAG-POL-RELATED RETROTRANSPOSON"/>
    <property type="match status" value="1"/>
</dbReference>
<reference evidence="1" key="1">
    <citation type="submission" date="2025-08" db="UniProtKB">
        <authorList>
            <consortium name="RefSeq"/>
        </authorList>
    </citation>
    <scope>IDENTIFICATION</scope>
</reference>
<gene>
    <name evidence="1" type="primary">LOC107811462</name>
</gene>
<evidence type="ECO:0000313" key="1">
    <source>
        <dbReference type="RefSeq" id="XP_016491875.1"/>
    </source>
</evidence>
<dbReference type="AlphaFoldDB" id="A0A1S4BSK2"/>
<name>A0A1S4BSK2_TOBAC</name>
<dbReference type="KEGG" id="nta:107811462"/>
<dbReference type="OrthoDB" id="414945at2759"/>